<feature type="signal peptide" evidence="2">
    <location>
        <begin position="1"/>
        <end position="19"/>
    </location>
</feature>
<dbReference type="EMBL" id="MU794670">
    <property type="protein sequence ID" value="KAJ3779547.1"/>
    <property type="molecule type" value="Genomic_DNA"/>
</dbReference>
<dbReference type="AlphaFoldDB" id="A0AA38KSM0"/>
<evidence type="ECO:0000256" key="2">
    <source>
        <dbReference type="SAM" id="SignalP"/>
    </source>
</evidence>
<keyword evidence="4" id="KW-1185">Reference proteome</keyword>
<evidence type="ECO:0000256" key="1">
    <source>
        <dbReference type="SAM" id="Coils"/>
    </source>
</evidence>
<protein>
    <submittedName>
        <fullName evidence="3">Uncharacterized protein</fullName>
    </submittedName>
</protein>
<comment type="caution">
    <text evidence="3">The sequence shown here is derived from an EMBL/GenBank/DDBJ whole genome shotgun (WGS) entry which is preliminary data.</text>
</comment>
<feature type="coiled-coil region" evidence="1">
    <location>
        <begin position="143"/>
        <end position="170"/>
    </location>
</feature>
<feature type="non-terminal residue" evidence="3">
    <location>
        <position position="1"/>
    </location>
</feature>
<reference evidence="3" key="1">
    <citation type="submission" date="2022-08" db="EMBL/GenBank/DDBJ databases">
        <authorList>
            <consortium name="DOE Joint Genome Institute"/>
            <person name="Min B."/>
            <person name="Riley R."/>
            <person name="Sierra-Patev S."/>
            <person name="Naranjo-Ortiz M."/>
            <person name="Looney B."/>
            <person name="Konkel Z."/>
            <person name="Slot J.C."/>
            <person name="Sakamoto Y."/>
            <person name="Steenwyk J.L."/>
            <person name="Rokas A."/>
            <person name="Carro J."/>
            <person name="Camarero S."/>
            <person name="Ferreira P."/>
            <person name="Molpeceres G."/>
            <person name="Ruiz-Duenas F.J."/>
            <person name="Serrano A."/>
            <person name="Henrissat B."/>
            <person name="Drula E."/>
            <person name="Hughes K.W."/>
            <person name="Mata J.L."/>
            <person name="Ishikawa N.K."/>
            <person name="Vargas-Isla R."/>
            <person name="Ushijima S."/>
            <person name="Smith C.A."/>
            <person name="Ahrendt S."/>
            <person name="Andreopoulos W."/>
            <person name="He G."/>
            <person name="Labutti K."/>
            <person name="Lipzen A."/>
            <person name="Ng V."/>
            <person name="Sandor L."/>
            <person name="Barry K."/>
            <person name="Martinez A.T."/>
            <person name="Xiao Y."/>
            <person name="Gibbons J.G."/>
            <person name="Terashima K."/>
            <person name="Hibbett D.S."/>
            <person name="Grigoriev I.V."/>
        </authorList>
    </citation>
    <scope>NUCLEOTIDE SEQUENCE</scope>
    <source>
        <strain evidence="3">TFB10291</strain>
    </source>
</reference>
<gene>
    <name evidence="3" type="ORF">GGU10DRAFT_337926</name>
</gene>
<feature type="non-terminal residue" evidence="3">
    <location>
        <position position="218"/>
    </location>
</feature>
<organism evidence="3 4">
    <name type="scientific">Lentinula aff. detonsa</name>
    <dbReference type="NCBI Taxonomy" id="2804958"/>
    <lineage>
        <taxon>Eukaryota</taxon>
        <taxon>Fungi</taxon>
        <taxon>Dikarya</taxon>
        <taxon>Basidiomycota</taxon>
        <taxon>Agaricomycotina</taxon>
        <taxon>Agaricomycetes</taxon>
        <taxon>Agaricomycetidae</taxon>
        <taxon>Agaricales</taxon>
        <taxon>Marasmiineae</taxon>
        <taxon>Omphalotaceae</taxon>
        <taxon>Lentinula</taxon>
    </lineage>
</organism>
<name>A0AA38KSM0_9AGAR</name>
<evidence type="ECO:0000313" key="3">
    <source>
        <dbReference type="EMBL" id="KAJ3779547.1"/>
    </source>
</evidence>
<keyword evidence="1" id="KW-0175">Coiled coil</keyword>
<sequence>PQSAYHWILLFTKLPFVLEQALLIAEVQLTVKIVDHTYDLGTTSDTSSSHDTCLECNTIIFSISETEVFVQPLKLPNARFWVTYFAIAMGPAIVRFNSFWALFQDFSSSLRFMINDLKRQLLDFSSSGRLERMEQFRCRFLELRNIERCLRELSTEIVRLEESLVNFQIVLPCALATCMLLENAFQDIYTLLSRVSLQTTVHVIKRIACGGANSLEDQ</sequence>
<accession>A0AA38KSM0</accession>
<dbReference type="Proteomes" id="UP001163798">
    <property type="component" value="Unassembled WGS sequence"/>
</dbReference>
<proteinExistence type="predicted"/>
<feature type="chain" id="PRO_5041429448" evidence="2">
    <location>
        <begin position="20"/>
        <end position="218"/>
    </location>
</feature>
<keyword evidence="2" id="KW-0732">Signal</keyword>
<evidence type="ECO:0000313" key="4">
    <source>
        <dbReference type="Proteomes" id="UP001163798"/>
    </source>
</evidence>